<evidence type="ECO:0000256" key="2">
    <source>
        <dbReference type="ARBA" id="ARBA00021549"/>
    </source>
</evidence>
<name>A0A0J7J721_9GAMM</name>
<protein>
    <recommendedName>
        <fullName evidence="2">Type II secretion system protein H</fullName>
    </recommendedName>
    <alternativeName>
        <fullName evidence="10">General secretion pathway protein H</fullName>
    </alternativeName>
</protein>
<evidence type="ECO:0000256" key="1">
    <source>
        <dbReference type="ARBA" id="ARBA00004377"/>
    </source>
</evidence>
<keyword evidence="8 11" id="KW-0472">Membrane</keyword>
<evidence type="ECO:0000259" key="12">
    <source>
        <dbReference type="Pfam" id="PF12019"/>
    </source>
</evidence>
<keyword evidence="6 11" id="KW-0812">Transmembrane</keyword>
<dbReference type="STRING" id="1658765.Msub_10496"/>
<keyword evidence="3" id="KW-1003">Cell membrane</keyword>
<accession>A0A0J7J721</accession>
<dbReference type="GO" id="GO:0015627">
    <property type="term" value="C:type II protein secretion system complex"/>
    <property type="evidence" value="ECO:0007669"/>
    <property type="project" value="InterPro"/>
</dbReference>
<dbReference type="AlphaFoldDB" id="A0A0J7J721"/>
<evidence type="ECO:0000256" key="3">
    <source>
        <dbReference type="ARBA" id="ARBA00022475"/>
    </source>
</evidence>
<dbReference type="InterPro" id="IPR012902">
    <property type="entry name" value="N_methyl_site"/>
</dbReference>
<dbReference type="InterPro" id="IPR049875">
    <property type="entry name" value="TypeII_GspH"/>
</dbReference>
<keyword evidence="4" id="KW-0488">Methylation</keyword>
<evidence type="ECO:0000256" key="11">
    <source>
        <dbReference type="SAM" id="Phobius"/>
    </source>
</evidence>
<dbReference type="SUPFAM" id="SSF54523">
    <property type="entry name" value="Pili subunits"/>
    <property type="match status" value="1"/>
</dbReference>
<dbReference type="OrthoDB" id="5730913at2"/>
<evidence type="ECO:0000313" key="14">
    <source>
        <dbReference type="Proteomes" id="UP000036102"/>
    </source>
</evidence>
<evidence type="ECO:0000256" key="5">
    <source>
        <dbReference type="ARBA" id="ARBA00022519"/>
    </source>
</evidence>
<evidence type="ECO:0000313" key="13">
    <source>
        <dbReference type="EMBL" id="KMQ74313.1"/>
    </source>
</evidence>
<dbReference type="Pfam" id="PF12019">
    <property type="entry name" value="GspH"/>
    <property type="match status" value="1"/>
</dbReference>
<dbReference type="NCBIfam" id="TIGR02532">
    <property type="entry name" value="IV_pilin_GFxxxE"/>
    <property type="match status" value="1"/>
</dbReference>
<evidence type="ECO:0000256" key="8">
    <source>
        <dbReference type="ARBA" id="ARBA00023136"/>
    </source>
</evidence>
<dbReference type="InterPro" id="IPR022346">
    <property type="entry name" value="T2SS_GspH"/>
</dbReference>
<evidence type="ECO:0000256" key="7">
    <source>
        <dbReference type="ARBA" id="ARBA00022989"/>
    </source>
</evidence>
<organism evidence="13 14">
    <name type="scientific">Marinobacter subterrani</name>
    <dbReference type="NCBI Taxonomy" id="1658765"/>
    <lineage>
        <taxon>Bacteria</taxon>
        <taxon>Pseudomonadati</taxon>
        <taxon>Pseudomonadota</taxon>
        <taxon>Gammaproteobacteria</taxon>
        <taxon>Pseudomonadales</taxon>
        <taxon>Marinobacteraceae</taxon>
        <taxon>Marinobacter</taxon>
    </lineage>
</organism>
<dbReference type="PATRIC" id="fig|1658765.3.peg.487"/>
<dbReference type="EMBL" id="LFBU01000001">
    <property type="protein sequence ID" value="KMQ74313.1"/>
    <property type="molecule type" value="Genomic_DNA"/>
</dbReference>
<dbReference type="InterPro" id="IPR045584">
    <property type="entry name" value="Pilin-like"/>
</dbReference>
<proteinExistence type="inferred from homology"/>
<comment type="similarity">
    <text evidence="9">Belongs to the GSP H family.</text>
</comment>
<dbReference type="Gene3D" id="3.55.40.10">
    <property type="entry name" value="minor pseudopilin epsh domain"/>
    <property type="match status" value="1"/>
</dbReference>
<dbReference type="InterPro" id="IPR002416">
    <property type="entry name" value="T2SS_protein-GspH"/>
</dbReference>
<keyword evidence="14" id="KW-1185">Reference proteome</keyword>
<sequence>MQFSARHTGFTLIEILVVLVVVGLLASLAIFTMGGSSQQRELENEVQELYLLMQTASEQAVLNNQELGLRLDEDGYQFVAFQDQSGDWKASGERLFRARSLPEWLTVTKFIESDIPRLASSEDRLLPDVVFFSSGETTPFELEFTIGRGSDYRHILASDGLSPMEWRKPGDDGSQE</sequence>
<feature type="transmembrane region" description="Helical" evidence="11">
    <location>
        <begin position="12"/>
        <end position="34"/>
    </location>
</feature>
<dbReference type="PRINTS" id="PR00885">
    <property type="entry name" value="BCTERIALGSPH"/>
</dbReference>
<evidence type="ECO:0000256" key="9">
    <source>
        <dbReference type="ARBA" id="ARBA00025772"/>
    </source>
</evidence>
<evidence type="ECO:0000256" key="6">
    <source>
        <dbReference type="ARBA" id="ARBA00022692"/>
    </source>
</evidence>
<gene>
    <name evidence="13" type="ORF">Msub_10496</name>
</gene>
<reference evidence="13 14" key="1">
    <citation type="submission" date="2015-06" db="EMBL/GenBank/DDBJ databases">
        <title>Marinobacter subterrani, a genetically tractable neutrophilic iron-oxidizing strain isolated from the Soudan Iron Mine.</title>
        <authorList>
            <person name="Bonis B.M."/>
            <person name="Gralnick J.A."/>
        </authorList>
    </citation>
    <scope>NUCLEOTIDE SEQUENCE [LARGE SCALE GENOMIC DNA]</scope>
    <source>
        <strain evidence="13 14">JG233</strain>
    </source>
</reference>
<dbReference type="NCBIfam" id="TIGR01708">
    <property type="entry name" value="typeII_sec_gspH"/>
    <property type="match status" value="1"/>
</dbReference>
<feature type="domain" description="General secretion pathway GspH" evidence="12">
    <location>
        <begin position="45"/>
        <end position="160"/>
    </location>
</feature>
<comment type="subcellular location">
    <subcellularLocation>
        <location evidence="1">Cell inner membrane</location>
        <topology evidence="1">Single-pass membrane protein</topology>
    </subcellularLocation>
</comment>
<dbReference type="PROSITE" id="PS00409">
    <property type="entry name" value="PROKAR_NTER_METHYL"/>
    <property type="match status" value="1"/>
</dbReference>
<dbReference type="GO" id="GO:0015628">
    <property type="term" value="P:protein secretion by the type II secretion system"/>
    <property type="evidence" value="ECO:0007669"/>
    <property type="project" value="InterPro"/>
</dbReference>
<evidence type="ECO:0000256" key="10">
    <source>
        <dbReference type="ARBA" id="ARBA00030775"/>
    </source>
</evidence>
<dbReference type="Pfam" id="PF07963">
    <property type="entry name" value="N_methyl"/>
    <property type="match status" value="1"/>
</dbReference>
<comment type="caution">
    <text evidence="13">The sequence shown here is derived from an EMBL/GenBank/DDBJ whole genome shotgun (WGS) entry which is preliminary data.</text>
</comment>
<evidence type="ECO:0000256" key="4">
    <source>
        <dbReference type="ARBA" id="ARBA00022481"/>
    </source>
</evidence>
<dbReference type="GO" id="GO:0005886">
    <property type="term" value="C:plasma membrane"/>
    <property type="evidence" value="ECO:0007669"/>
    <property type="project" value="UniProtKB-SubCell"/>
</dbReference>
<keyword evidence="7 11" id="KW-1133">Transmembrane helix</keyword>
<keyword evidence="5" id="KW-0997">Cell inner membrane</keyword>
<dbReference type="Proteomes" id="UP000036102">
    <property type="component" value="Unassembled WGS sequence"/>
</dbReference>
<dbReference type="RefSeq" id="WP_048494546.1">
    <property type="nucleotide sequence ID" value="NZ_LFBU01000001.1"/>
</dbReference>